<dbReference type="InterPro" id="IPR050695">
    <property type="entry name" value="N-acetylmuramoyl_amidase_3"/>
</dbReference>
<dbReference type="GO" id="GO:0009253">
    <property type="term" value="P:peptidoglycan catabolic process"/>
    <property type="evidence" value="ECO:0007669"/>
    <property type="project" value="InterPro"/>
</dbReference>
<dbReference type="PANTHER" id="PTHR30404">
    <property type="entry name" value="N-ACETYLMURAMOYL-L-ALANINE AMIDASE"/>
    <property type="match status" value="1"/>
</dbReference>
<sequence>MRRKCLSHYITTLKERRSFTLKPNLIAVFLAVALLCAPVLPGGPITHAGAAQPSMSAVDVLIDVGHGGIDGGTSYGDLLEKDINLAVGKKLYDRLRQTGLCIALNRTHDYAPSDDNDWLKSRSRHLRDLAQRKLLIDVLQPKLTVSLHTNWSKHKAARGPGFLYQSAMPSYIAAHLLANRLNGLYGTNTAPYVGKTFYLLKRTNSPTVIVEMGYISNGSDRNMLTSPEGQKQITEAIASAILDYLIVYDF</sequence>
<accession>A0A3B0CG60</accession>
<reference evidence="3 4" key="1">
    <citation type="journal article" date="2007" name="Int. J. Syst. Evol. Microbiol.">
        <title>Paenibacillus ginsengarvi sp. nov., isolated from soil from ginseng cultivation.</title>
        <authorList>
            <person name="Yoon M.H."/>
            <person name="Ten L.N."/>
            <person name="Im W.T."/>
        </authorList>
    </citation>
    <scope>NUCLEOTIDE SEQUENCE [LARGE SCALE GENOMIC DNA]</scope>
    <source>
        <strain evidence="3 4">KCTC 13059</strain>
    </source>
</reference>
<dbReference type="EMBL" id="RBAH01000011">
    <property type="protein sequence ID" value="RKN83878.1"/>
    <property type="molecule type" value="Genomic_DNA"/>
</dbReference>
<dbReference type="Gene3D" id="3.40.630.40">
    <property type="entry name" value="Zn-dependent exopeptidases"/>
    <property type="match status" value="1"/>
</dbReference>
<keyword evidence="1" id="KW-0378">Hydrolase</keyword>
<name>A0A3B0CG60_9BACL</name>
<evidence type="ECO:0000313" key="4">
    <source>
        <dbReference type="Proteomes" id="UP000282311"/>
    </source>
</evidence>
<gene>
    <name evidence="3" type="ORF">D7M11_16965</name>
</gene>
<keyword evidence="4" id="KW-1185">Reference proteome</keyword>
<dbReference type="SMART" id="SM00646">
    <property type="entry name" value="Ami_3"/>
    <property type="match status" value="1"/>
</dbReference>
<evidence type="ECO:0000313" key="3">
    <source>
        <dbReference type="EMBL" id="RKN83878.1"/>
    </source>
</evidence>
<feature type="domain" description="MurNAc-LAA" evidence="2">
    <location>
        <begin position="133"/>
        <end position="242"/>
    </location>
</feature>
<dbReference type="PANTHER" id="PTHR30404:SF0">
    <property type="entry name" value="N-ACETYLMURAMOYL-L-ALANINE AMIDASE AMIC"/>
    <property type="match status" value="1"/>
</dbReference>
<dbReference type="AlphaFoldDB" id="A0A3B0CG60"/>
<evidence type="ECO:0000259" key="2">
    <source>
        <dbReference type="SMART" id="SM00646"/>
    </source>
</evidence>
<protein>
    <submittedName>
        <fullName evidence="3">N-acetylmuramoyl-L-alanine amidase</fullName>
    </submittedName>
</protein>
<dbReference type="OrthoDB" id="9772024at2"/>
<dbReference type="GO" id="GO:0008745">
    <property type="term" value="F:N-acetylmuramoyl-L-alanine amidase activity"/>
    <property type="evidence" value="ECO:0007669"/>
    <property type="project" value="InterPro"/>
</dbReference>
<comment type="caution">
    <text evidence="3">The sequence shown here is derived from an EMBL/GenBank/DDBJ whole genome shotgun (WGS) entry which is preliminary data.</text>
</comment>
<dbReference type="SUPFAM" id="SSF53187">
    <property type="entry name" value="Zn-dependent exopeptidases"/>
    <property type="match status" value="1"/>
</dbReference>
<dbReference type="CDD" id="cd02696">
    <property type="entry name" value="MurNAc-LAA"/>
    <property type="match status" value="1"/>
</dbReference>
<proteinExistence type="predicted"/>
<dbReference type="Pfam" id="PF01520">
    <property type="entry name" value="Amidase_3"/>
    <property type="match status" value="1"/>
</dbReference>
<dbReference type="Proteomes" id="UP000282311">
    <property type="component" value="Unassembled WGS sequence"/>
</dbReference>
<evidence type="ECO:0000256" key="1">
    <source>
        <dbReference type="ARBA" id="ARBA00022801"/>
    </source>
</evidence>
<organism evidence="3 4">
    <name type="scientific">Paenibacillus ginsengarvi</name>
    <dbReference type="NCBI Taxonomy" id="400777"/>
    <lineage>
        <taxon>Bacteria</taxon>
        <taxon>Bacillati</taxon>
        <taxon>Bacillota</taxon>
        <taxon>Bacilli</taxon>
        <taxon>Bacillales</taxon>
        <taxon>Paenibacillaceae</taxon>
        <taxon>Paenibacillus</taxon>
    </lineage>
</organism>
<dbReference type="GO" id="GO:0030288">
    <property type="term" value="C:outer membrane-bounded periplasmic space"/>
    <property type="evidence" value="ECO:0007669"/>
    <property type="project" value="TreeGrafter"/>
</dbReference>
<dbReference type="InterPro" id="IPR002508">
    <property type="entry name" value="MurNAc-LAA_cat"/>
</dbReference>